<comment type="caution">
    <text evidence="3">The sequence shown here is derived from an EMBL/GenBank/DDBJ whole genome shotgun (WGS) entry which is preliminary data.</text>
</comment>
<evidence type="ECO:0000256" key="1">
    <source>
        <dbReference type="ARBA" id="ARBA00006754"/>
    </source>
</evidence>
<accession>A0A562J9B5</accession>
<dbReference type="InterPro" id="IPR025736">
    <property type="entry name" value="PucR_C-HTH_dom"/>
</dbReference>
<dbReference type="GeneID" id="65405959"/>
<dbReference type="InterPro" id="IPR051448">
    <property type="entry name" value="CdaR-like_regulators"/>
</dbReference>
<dbReference type="Pfam" id="PF06505">
    <property type="entry name" value="XylR_N"/>
    <property type="match status" value="1"/>
</dbReference>
<evidence type="ECO:0000313" key="4">
    <source>
        <dbReference type="Proteomes" id="UP000318667"/>
    </source>
</evidence>
<dbReference type="Gene3D" id="1.10.10.2840">
    <property type="entry name" value="PucR C-terminal helix-turn-helix domain"/>
    <property type="match status" value="1"/>
</dbReference>
<dbReference type="InterPro" id="IPR010523">
    <property type="entry name" value="XylR_N"/>
</dbReference>
<dbReference type="Pfam" id="PF13556">
    <property type="entry name" value="HTH_30"/>
    <property type="match status" value="1"/>
</dbReference>
<dbReference type="Pfam" id="PF02830">
    <property type="entry name" value="V4R"/>
    <property type="match status" value="1"/>
</dbReference>
<protein>
    <submittedName>
        <fullName evidence="3">PucR-like helix-turn-helix protein</fullName>
    </submittedName>
</protein>
<dbReference type="InterPro" id="IPR042070">
    <property type="entry name" value="PucR_C-HTH_sf"/>
</dbReference>
<dbReference type="Gene3D" id="3.30.1380.20">
    <property type="entry name" value="Trafficking protein particle complex subunit 3"/>
    <property type="match status" value="1"/>
</dbReference>
<dbReference type="InterPro" id="IPR041522">
    <property type="entry name" value="CdaR_GGDEF"/>
</dbReference>
<comment type="similarity">
    <text evidence="1">Belongs to the CdaR family.</text>
</comment>
<dbReference type="RefSeq" id="WP_242021108.1">
    <property type="nucleotide sequence ID" value="NZ_CBCSDC010000045.1"/>
</dbReference>
<name>A0A562J9B5_9BACI</name>
<dbReference type="InterPro" id="IPR024096">
    <property type="entry name" value="NO_sig/Golgi_transp_ligand-bd"/>
</dbReference>
<dbReference type="SMART" id="SM00989">
    <property type="entry name" value="V4R"/>
    <property type="match status" value="1"/>
</dbReference>
<dbReference type="EMBL" id="VLKI01000022">
    <property type="protein sequence ID" value="TWH79673.1"/>
    <property type="molecule type" value="Genomic_DNA"/>
</dbReference>
<sequence length="626" mass="72102">MRIQISEKSLSQGISLEDRKIITSSSALGILRQQLVKNIGIERIKGFLFHYGWEMGVNDAKEALETNLVLADLIKDGPIRHIENGHIRGIEHDCTFELDEQNKLKFFFSTGTWVDSYEAIEHIKRIGISNTQVCHTQIGYSSGFMSTIFGETLLAKEVTCVGKGDTECRWIIKRPIDWNNEAEEELHFYNETPIVKELEYTYDQLLEQKNVVLRLADFQKKLTEEIINGSGLQTIADKVFENVHIPIVIEDTELRTIVYSGLTEERFLELKEDMNHFLHENEEKNQFLINSKHPLPFRKKTIKTENQERLVTPILVQKEVLGYCAFIYEEAEKHEEDYLLLDRFANAASLILLNEKTSFESFERMKGNFLEQIIDAKLPTSEILKRGKYTGLDLGKPYHIVVMDYKKTKSSIEEDFLLQEQIFETTFRYFNGNKPTTLAGHRDGKFVLLLTADVGNHPEIQRVIKEFHNCLLDKYPKGDFRFGISNVWDDIQHVSKCYEEAAIALRLTGRKEIVSFRSLGIVGVLINSNNISGIKMIAEQELGPLYNLEDPKSVELLKTLYSFLLNGGKLEQTMNDLSLSMSGLRHRINKIENLLEKDLRKPNEMHQLLLILKSLMALGEIEIESF</sequence>
<dbReference type="Proteomes" id="UP000318667">
    <property type="component" value="Unassembled WGS sequence"/>
</dbReference>
<dbReference type="InterPro" id="IPR004096">
    <property type="entry name" value="V4R"/>
</dbReference>
<dbReference type="PANTHER" id="PTHR33744">
    <property type="entry name" value="CARBOHYDRATE DIACID REGULATOR"/>
    <property type="match status" value="1"/>
</dbReference>
<reference evidence="3 4" key="1">
    <citation type="journal article" date="2015" name="Stand. Genomic Sci.">
        <title>Genomic Encyclopedia of Bacterial and Archaeal Type Strains, Phase III: the genomes of soil and plant-associated and newly described type strains.</title>
        <authorList>
            <person name="Whitman W.B."/>
            <person name="Woyke T."/>
            <person name="Klenk H.P."/>
            <person name="Zhou Y."/>
            <person name="Lilburn T.G."/>
            <person name="Beck B.J."/>
            <person name="De Vos P."/>
            <person name="Vandamme P."/>
            <person name="Eisen J.A."/>
            <person name="Garrity G."/>
            <person name="Hugenholtz P."/>
            <person name="Kyrpides N.C."/>
        </authorList>
    </citation>
    <scope>NUCLEOTIDE SEQUENCE [LARGE SCALE GENOMIC DNA]</scope>
    <source>
        <strain evidence="3 4">CGMCC 1.10115</strain>
    </source>
</reference>
<dbReference type="SUPFAM" id="SSF111126">
    <property type="entry name" value="Ligand-binding domain in the NO signalling and Golgi transport"/>
    <property type="match status" value="1"/>
</dbReference>
<feature type="domain" description="4-vinyl reductase 4VR" evidence="2">
    <location>
        <begin position="112"/>
        <end position="174"/>
    </location>
</feature>
<dbReference type="PANTHER" id="PTHR33744:SF1">
    <property type="entry name" value="DNA-BINDING TRANSCRIPTIONAL ACTIVATOR ADER"/>
    <property type="match status" value="1"/>
</dbReference>
<keyword evidence="4" id="KW-1185">Reference proteome</keyword>
<dbReference type="AlphaFoldDB" id="A0A562J9B5"/>
<evidence type="ECO:0000313" key="3">
    <source>
        <dbReference type="EMBL" id="TWH79673.1"/>
    </source>
</evidence>
<organism evidence="3 4">
    <name type="scientific">Cytobacillus oceanisediminis</name>
    <dbReference type="NCBI Taxonomy" id="665099"/>
    <lineage>
        <taxon>Bacteria</taxon>
        <taxon>Bacillati</taxon>
        <taxon>Bacillota</taxon>
        <taxon>Bacilli</taxon>
        <taxon>Bacillales</taxon>
        <taxon>Bacillaceae</taxon>
        <taxon>Cytobacillus</taxon>
    </lineage>
</organism>
<evidence type="ECO:0000259" key="2">
    <source>
        <dbReference type="SMART" id="SM00989"/>
    </source>
</evidence>
<gene>
    <name evidence="3" type="ORF">IQ19_04886</name>
</gene>
<proteinExistence type="inferred from homology"/>
<dbReference type="Pfam" id="PF17853">
    <property type="entry name" value="GGDEF_2"/>
    <property type="match status" value="1"/>
</dbReference>